<evidence type="ECO:0000313" key="2">
    <source>
        <dbReference type="EMBL" id="MBB5282648.1"/>
    </source>
</evidence>
<protein>
    <submittedName>
        <fullName evidence="2">Uncharacterized protein</fullName>
    </submittedName>
</protein>
<feature type="signal peptide" evidence="1">
    <location>
        <begin position="1"/>
        <end position="21"/>
    </location>
</feature>
<evidence type="ECO:0000256" key="1">
    <source>
        <dbReference type="SAM" id="SignalP"/>
    </source>
</evidence>
<reference evidence="2 3" key="1">
    <citation type="submission" date="2020-08" db="EMBL/GenBank/DDBJ databases">
        <title>Genomic Encyclopedia of Type Strains, Phase IV (KMG-IV): sequencing the most valuable type-strain genomes for metagenomic binning, comparative biology and taxonomic classification.</title>
        <authorList>
            <person name="Goeker M."/>
        </authorList>
    </citation>
    <scope>NUCLEOTIDE SEQUENCE [LARGE SCALE GENOMIC DNA]</scope>
    <source>
        <strain evidence="2 3">DSM 105074</strain>
    </source>
</reference>
<feature type="chain" id="PRO_5032296102" evidence="1">
    <location>
        <begin position="22"/>
        <end position="117"/>
    </location>
</feature>
<name>A0A840TRP4_9BACT</name>
<dbReference type="Proteomes" id="UP000557307">
    <property type="component" value="Unassembled WGS sequence"/>
</dbReference>
<keyword evidence="3" id="KW-1185">Reference proteome</keyword>
<accession>A0A840TRP4</accession>
<keyword evidence="1" id="KW-0732">Signal</keyword>
<evidence type="ECO:0000313" key="3">
    <source>
        <dbReference type="Proteomes" id="UP000557307"/>
    </source>
</evidence>
<comment type="caution">
    <text evidence="2">The sequence shown here is derived from an EMBL/GenBank/DDBJ whole genome shotgun (WGS) entry which is preliminary data.</text>
</comment>
<sequence>MKNNVTLLIALSLLGYFPAAAQAPSTPSAPESTYYWVVETHPDSTQSTPAPTTVFRIYHDTDQLVYEETIPNAQYDIRKRSTRRQLDKALQAYTQSVARLHEKNLLSTLAHRAPARR</sequence>
<organism evidence="2 3">
    <name type="scientific">Rhabdobacter roseus</name>
    <dbReference type="NCBI Taxonomy" id="1655419"/>
    <lineage>
        <taxon>Bacteria</taxon>
        <taxon>Pseudomonadati</taxon>
        <taxon>Bacteroidota</taxon>
        <taxon>Cytophagia</taxon>
        <taxon>Cytophagales</taxon>
        <taxon>Cytophagaceae</taxon>
        <taxon>Rhabdobacter</taxon>
    </lineage>
</organism>
<proteinExistence type="predicted"/>
<dbReference type="RefSeq" id="WP_184171140.1">
    <property type="nucleotide sequence ID" value="NZ_JACHGF010000001.1"/>
</dbReference>
<gene>
    <name evidence="2" type="ORF">HNQ92_000769</name>
</gene>
<dbReference type="EMBL" id="JACHGF010000001">
    <property type="protein sequence ID" value="MBB5282648.1"/>
    <property type="molecule type" value="Genomic_DNA"/>
</dbReference>
<dbReference type="AlphaFoldDB" id="A0A840TRP4"/>